<organism evidence="2 3">
    <name type="scientific">Trichoderma citrinoviride</name>
    <dbReference type="NCBI Taxonomy" id="58853"/>
    <lineage>
        <taxon>Eukaryota</taxon>
        <taxon>Fungi</taxon>
        <taxon>Dikarya</taxon>
        <taxon>Ascomycota</taxon>
        <taxon>Pezizomycotina</taxon>
        <taxon>Sordariomycetes</taxon>
        <taxon>Hypocreomycetidae</taxon>
        <taxon>Hypocreales</taxon>
        <taxon>Hypocreaceae</taxon>
        <taxon>Trichoderma</taxon>
    </lineage>
</organism>
<feature type="region of interest" description="Disordered" evidence="1">
    <location>
        <begin position="20"/>
        <end position="74"/>
    </location>
</feature>
<protein>
    <submittedName>
        <fullName evidence="2">Uncharacterized protein</fullName>
    </submittedName>
</protein>
<name>A0A2T4AZH6_9HYPO</name>
<feature type="region of interest" description="Disordered" evidence="1">
    <location>
        <begin position="112"/>
        <end position="165"/>
    </location>
</feature>
<evidence type="ECO:0000313" key="2">
    <source>
        <dbReference type="EMBL" id="PTB62475.1"/>
    </source>
</evidence>
<dbReference type="EMBL" id="KZ680223">
    <property type="protein sequence ID" value="PTB62475.1"/>
    <property type="molecule type" value="Genomic_DNA"/>
</dbReference>
<keyword evidence="3" id="KW-1185">Reference proteome</keyword>
<sequence length="165" mass="18480">MNNWTEKVLAGAKLLTALQTEVERRSKRRKRQQRKEERQPKEGHTSRYIPDLQPIAPSGTPLLEPIGRDPGHSLSGSLAAEHASMMISYDKCDAVLLLYHSLYLRKYEYGQDREGPARHSPGHESKTLQVMQGKAGCTRQSTQYRNRTGTSSSASTSSRLTDLLG</sequence>
<proteinExistence type="predicted"/>
<feature type="compositionally biased region" description="Low complexity" evidence="1">
    <location>
        <begin position="148"/>
        <end position="158"/>
    </location>
</feature>
<evidence type="ECO:0000256" key="1">
    <source>
        <dbReference type="SAM" id="MobiDB-lite"/>
    </source>
</evidence>
<evidence type="ECO:0000313" key="3">
    <source>
        <dbReference type="Proteomes" id="UP000241546"/>
    </source>
</evidence>
<gene>
    <name evidence="2" type="ORF">BBK36DRAFT_1144900</name>
</gene>
<feature type="compositionally biased region" description="Basic and acidic residues" evidence="1">
    <location>
        <begin position="112"/>
        <end position="126"/>
    </location>
</feature>
<dbReference type="Proteomes" id="UP000241546">
    <property type="component" value="Unassembled WGS sequence"/>
</dbReference>
<accession>A0A2T4AZH6</accession>
<feature type="compositionally biased region" description="Polar residues" evidence="1">
    <location>
        <begin position="138"/>
        <end position="147"/>
    </location>
</feature>
<dbReference type="RefSeq" id="XP_024745795.1">
    <property type="nucleotide sequence ID" value="XM_024893712.1"/>
</dbReference>
<feature type="compositionally biased region" description="Basic and acidic residues" evidence="1">
    <location>
        <begin position="34"/>
        <end position="45"/>
    </location>
</feature>
<dbReference type="AlphaFoldDB" id="A0A2T4AZH6"/>
<reference evidence="3" key="1">
    <citation type="submission" date="2016-07" db="EMBL/GenBank/DDBJ databases">
        <title>Multiple horizontal gene transfer events from other fungi enriched the ability of initially mycotrophic Trichoderma (Ascomycota) to feed on dead plant biomass.</title>
        <authorList>
            <consortium name="DOE Joint Genome Institute"/>
            <person name="Atanasova L."/>
            <person name="Chenthamara K."/>
            <person name="Zhang J."/>
            <person name="Grujic M."/>
            <person name="Henrissat B."/>
            <person name="Kuo A."/>
            <person name="Aerts A."/>
            <person name="Salamov A."/>
            <person name="Lipzen A."/>
            <person name="Labutti K."/>
            <person name="Barry K."/>
            <person name="Miao Y."/>
            <person name="Rahimi M.J."/>
            <person name="Shen Q."/>
            <person name="Grigoriev I.V."/>
            <person name="Kubicek C.P."/>
            <person name="Druzhinina I.S."/>
        </authorList>
    </citation>
    <scope>NUCLEOTIDE SEQUENCE [LARGE SCALE GENOMIC DNA]</scope>
    <source>
        <strain evidence="3">TUCIM 6016</strain>
    </source>
</reference>
<dbReference type="GeneID" id="36601830"/>